<accession>A0A7J5DN69</accession>
<dbReference type="EMBL" id="WBKG01000002">
    <property type="protein sequence ID" value="KAB1990168.1"/>
    <property type="molecule type" value="Genomic_DNA"/>
</dbReference>
<evidence type="ECO:0000313" key="2">
    <source>
        <dbReference type="Proteomes" id="UP000442990"/>
    </source>
</evidence>
<gene>
    <name evidence="1" type="ORF">F8144_03715</name>
</gene>
<dbReference type="Proteomes" id="UP000442990">
    <property type="component" value="Unassembled WGS sequence"/>
</dbReference>
<keyword evidence="2" id="KW-1185">Reference proteome</keyword>
<name>A0A7J5DN69_9ACTN</name>
<organism evidence="1 2">
    <name type="scientific">Streptomyces triticiradicis</name>
    <dbReference type="NCBI Taxonomy" id="2651189"/>
    <lineage>
        <taxon>Bacteria</taxon>
        <taxon>Bacillati</taxon>
        <taxon>Actinomycetota</taxon>
        <taxon>Actinomycetes</taxon>
        <taxon>Kitasatosporales</taxon>
        <taxon>Streptomycetaceae</taxon>
        <taxon>Streptomyces</taxon>
    </lineage>
</organism>
<dbReference type="AlphaFoldDB" id="A0A7J5DN69"/>
<evidence type="ECO:0000313" key="1">
    <source>
        <dbReference type="EMBL" id="KAB1990168.1"/>
    </source>
</evidence>
<protein>
    <submittedName>
        <fullName evidence="1">Zinc-binding dehydrogenase</fullName>
    </submittedName>
</protein>
<dbReference type="Pfam" id="PF13602">
    <property type="entry name" value="ADH_zinc_N_2"/>
    <property type="match status" value="1"/>
</dbReference>
<sequence>MGEHLAEALRLLAAGRVRAGVTRTLPLEDAAKAHRFLETGTGRGKFLLSLG</sequence>
<reference evidence="1 2" key="1">
    <citation type="submission" date="2019-09" db="EMBL/GenBank/DDBJ databases">
        <title>Isolation and identification of active actinomycetes.</title>
        <authorList>
            <person name="Yu Z."/>
            <person name="Han C."/>
            <person name="Yu B."/>
        </authorList>
    </citation>
    <scope>NUCLEOTIDE SEQUENCE [LARGE SCALE GENOMIC DNA]</scope>
    <source>
        <strain evidence="1 2">NEAU-H2</strain>
    </source>
</reference>
<comment type="caution">
    <text evidence="1">The sequence shown here is derived from an EMBL/GenBank/DDBJ whole genome shotgun (WGS) entry which is preliminary data.</text>
</comment>
<dbReference type="Gene3D" id="3.90.180.10">
    <property type="entry name" value="Medium-chain alcohol dehydrogenases, catalytic domain"/>
    <property type="match status" value="1"/>
</dbReference>
<proteinExistence type="predicted"/>